<evidence type="ECO:0000259" key="1">
    <source>
        <dbReference type="Pfam" id="PF18754"/>
    </source>
</evidence>
<dbReference type="EMBL" id="PDOD01000003">
    <property type="protein sequence ID" value="PYZ92642.1"/>
    <property type="molecule type" value="Genomic_DNA"/>
</dbReference>
<dbReference type="Proteomes" id="UP000248214">
    <property type="component" value="Unassembled WGS sequence"/>
</dbReference>
<dbReference type="AlphaFoldDB" id="A0A323TAY1"/>
<sequence length="309" mass="35689">MRKLIFSRKGFDSSSGFGYSPYDPATGKYILLPIPEGKKAHNPHTYEELKLHPGYLEGIQAENLQELIEDPMLGSSKKTREIIKNSYAHYDPILRKPAWLRNGPDFGAFGQTGGAAGHLHNNDVNEGSVFLFFSRFKPVKDRVHPLDPNGGWNDGVYYLYGWLKVGKIITNDNREELPKEMREQHPHGAEDNFIRNNNNTLYLASDHLFHDRDIPGSGYFPRLNDRLLLSSPLHKNKPSVWQLPAFFHDSHYQPTYLEEKEKEKKKWLKSSENPGMYYVQSPGRGQEYIAPLENKSENWLKSLFEGWRE</sequence>
<dbReference type="InterPro" id="IPR041135">
    <property type="entry name" value="Nmad3"/>
</dbReference>
<organism evidence="2 3">
    <name type="scientific">Salipaludibacillus keqinensis</name>
    <dbReference type="NCBI Taxonomy" id="2045207"/>
    <lineage>
        <taxon>Bacteria</taxon>
        <taxon>Bacillati</taxon>
        <taxon>Bacillota</taxon>
        <taxon>Bacilli</taxon>
        <taxon>Bacillales</taxon>
        <taxon>Bacillaceae</taxon>
    </lineage>
</organism>
<name>A0A323TAY1_9BACI</name>
<keyword evidence="3" id="KW-1185">Reference proteome</keyword>
<dbReference type="OrthoDB" id="9772090at2"/>
<gene>
    <name evidence="2" type="ORF">CR194_13320</name>
</gene>
<accession>A0A323TAY1</accession>
<reference evidence="2 3" key="1">
    <citation type="submission" date="2017-10" db="EMBL/GenBank/DDBJ databases">
        <title>Bacillus sp. nov., a halophilic bacterium isolated from a Keqin Lake.</title>
        <authorList>
            <person name="Wang H."/>
        </authorList>
    </citation>
    <scope>NUCLEOTIDE SEQUENCE [LARGE SCALE GENOMIC DNA]</scope>
    <source>
        <strain evidence="2 3">KQ-12</strain>
    </source>
</reference>
<evidence type="ECO:0000313" key="2">
    <source>
        <dbReference type="EMBL" id="PYZ92642.1"/>
    </source>
</evidence>
<feature type="domain" description="Nucleotide modification associated" evidence="1">
    <location>
        <begin position="3"/>
        <end position="289"/>
    </location>
</feature>
<dbReference type="Pfam" id="PF18754">
    <property type="entry name" value="Nmad3"/>
    <property type="match status" value="1"/>
</dbReference>
<comment type="caution">
    <text evidence="2">The sequence shown here is derived from an EMBL/GenBank/DDBJ whole genome shotgun (WGS) entry which is preliminary data.</text>
</comment>
<proteinExistence type="predicted"/>
<evidence type="ECO:0000313" key="3">
    <source>
        <dbReference type="Proteomes" id="UP000248214"/>
    </source>
</evidence>
<dbReference type="RefSeq" id="WP_110610191.1">
    <property type="nucleotide sequence ID" value="NZ_PDOD01000003.1"/>
</dbReference>
<protein>
    <recommendedName>
        <fullName evidence="1">Nucleotide modification associated domain-containing protein</fullName>
    </recommendedName>
</protein>